<evidence type="ECO:0000256" key="6">
    <source>
        <dbReference type="ARBA" id="ARBA00022989"/>
    </source>
</evidence>
<protein>
    <submittedName>
        <fullName evidence="9">Glycosyl transferase, group 2 family protein</fullName>
    </submittedName>
</protein>
<gene>
    <name evidence="9" type="ORF">NB231_15378</name>
</gene>
<dbReference type="InterPro" id="IPR029044">
    <property type="entry name" value="Nucleotide-diphossugar_trans"/>
</dbReference>
<dbReference type="AlphaFoldDB" id="A4BLM6"/>
<accession>A4BLM6</accession>
<keyword evidence="2" id="KW-0328">Glycosyltransferase</keyword>
<comment type="caution">
    <text evidence="9">The sequence shown here is derived from an EMBL/GenBank/DDBJ whole genome shotgun (WGS) entry which is preliminary data.</text>
</comment>
<evidence type="ECO:0000256" key="4">
    <source>
        <dbReference type="ARBA" id="ARBA00022692"/>
    </source>
</evidence>
<dbReference type="Proteomes" id="UP000003374">
    <property type="component" value="Unassembled WGS sequence"/>
</dbReference>
<dbReference type="RefSeq" id="WP_005004253.1">
    <property type="nucleotide sequence ID" value="NZ_CH672427.1"/>
</dbReference>
<dbReference type="eggNOG" id="COG0463">
    <property type="taxonomic scope" value="Bacteria"/>
</dbReference>
<sequence>MDLSVVIPVYNEEDNIEVLLREVTTALAVCGDYEVIYVDDASTDRTRERLRTLRLHYPRLRVIRHLRNCGQSAALLSGIRAARANWIVTLDGDGQNDPIDIPKLIRVRDSVQNLPGELRMVAGQRLNRADSWRRRFASRLANAVRRRILADATVDTGCGLKLFRRDALLNVPHFDHMHRFLPALIRRDGGVVITVPVRHRPRLHGCSKYGLFDRLWVGLVDLAGVLWLQHRPCIAAIEEETP</sequence>
<keyword evidence="4" id="KW-0812">Transmembrane</keyword>
<evidence type="ECO:0000313" key="9">
    <source>
        <dbReference type="EMBL" id="EAR23214.1"/>
    </source>
</evidence>
<keyword evidence="3 9" id="KW-0808">Transferase</keyword>
<dbReference type="Gene3D" id="3.90.550.10">
    <property type="entry name" value="Spore Coat Polysaccharide Biosynthesis Protein SpsA, Chain A"/>
    <property type="match status" value="1"/>
</dbReference>
<dbReference type="FunFam" id="3.90.550.10:FF:000170">
    <property type="entry name" value="Dolichol-phosphate mannosyltransferase"/>
    <property type="match status" value="1"/>
</dbReference>
<dbReference type="SUPFAM" id="SSF53448">
    <property type="entry name" value="Nucleotide-diphospho-sugar transferases"/>
    <property type="match status" value="1"/>
</dbReference>
<dbReference type="PANTHER" id="PTHR48090:SF3">
    <property type="entry name" value="UNDECAPRENYL-PHOSPHATE 4-DEOXY-4-FORMAMIDO-L-ARABINOSE TRANSFERASE"/>
    <property type="match status" value="1"/>
</dbReference>
<dbReference type="InterPro" id="IPR001173">
    <property type="entry name" value="Glyco_trans_2-like"/>
</dbReference>
<dbReference type="OrthoDB" id="9811884at2"/>
<dbReference type="PANTHER" id="PTHR48090">
    <property type="entry name" value="UNDECAPRENYL-PHOSPHATE 4-DEOXY-4-FORMAMIDO-L-ARABINOSE TRANSFERASE-RELATED"/>
    <property type="match status" value="1"/>
</dbReference>
<evidence type="ECO:0000256" key="2">
    <source>
        <dbReference type="ARBA" id="ARBA00022676"/>
    </source>
</evidence>
<dbReference type="GO" id="GO:0099621">
    <property type="term" value="F:undecaprenyl-phosphate 4-deoxy-4-formamido-L-arabinose transferase activity"/>
    <property type="evidence" value="ECO:0007669"/>
    <property type="project" value="TreeGrafter"/>
</dbReference>
<feature type="domain" description="Glycosyltransferase 2-like" evidence="8">
    <location>
        <begin position="4"/>
        <end position="168"/>
    </location>
</feature>
<evidence type="ECO:0000256" key="1">
    <source>
        <dbReference type="ARBA" id="ARBA00022475"/>
    </source>
</evidence>
<evidence type="ECO:0000256" key="5">
    <source>
        <dbReference type="ARBA" id="ARBA00022985"/>
    </source>
</evidence>
<dbReference type="GO" id="GO:0005886">
    <property type="term" value="C:plasma membrane"/>
    <property type="evidence" value="ECO:0007669"/>
    <property type="project" value="TreeGrafter"/>
</dbReference>
<dbReference type="STRING" id="314278.NB231_15378"/>
<evidence type="ECO:0000313" key="10">
    <source>
        <dbReference type="Proteomes" id="UP000003374"/>
    </source>
</evidence>
<name>A4BLM6_9GAMM</name>
<dbReference type="EMBL" id="AAOF01000001">
    <property type="protein sequence ID" value="EAR23214.1"/>
    <property type="molecule type" value="Genomic_DNA"/>
</dbReference>
<keyword evidence="7" id="KW-0472">Membrane</keyword>
<reference evidence="9 10" key="1">
    <citation type="submission" date="2006-02" db="EMBL/GenBank/DDBJ databases">
        <authorList>
            <person name="Waterbury J."/>
            <person name="Ferriera S."/>
            <person name="Johnson J."/>
            <person name="Kravitz S."/>
            <person name="Halpern A."/>
            <person name="Remington K."/>
            <person name="Beeson K."/>
            <person name="Tran B."/>
            <person name="Rogers Y.-H."/>
            <person name="Friedman R."/>
            <person name="Venter J.C."/>
        </authorList>
    </citation>
    <scope>NUCLEOTIDE SEQUENCE [LARGE SCALE GENOMIC DNA]</scope>
    <source>
        <strain evidence="9 10">Nb-231</strain>
    </source>
</reference>
<organism evidence="9 10">
    <name type="scientific">Nitrococcus mobilis Nb-231</name>
    <dbReference type="NCBI Taxonomy" id="314278"/>
    <lineage>
        <taxon>Bacteria</taxon>
        <taxon>Pseudomonadati</taxon>
        <taxon>Pseudomonadota</taxon>
        <taxon>Gammaproteobacteria</taxon>
        <taxon>Chromatiales</taxon>
        <taxon>Ectothiorhodospiraceae</taxon>
        <taxon>Nitrococcus</taxon>
    </lineage>
</organism>
<dbReference type="CDD" id="cd04187">
    <property type="entry name" value="DPM1_like_bac"/>
    <property type="match status" value="1"/>
</dbReference>
<dbReference type="HOGENOM" id="CLU_033536_11_0_6"/>
<evidence type="ECO:0000259" key="8">
    <source>
        <dbReference type="Pfam" id="PF00535"/>
    </source>
</evidence>
<evidence type="ECO:0000256" key="3">
    <source>
        <dbReference type="ARBA" id="ARBA00022679"/>
    </source>
</evidence>
<keyword evidence="10" id="KW-1185">Reference proteome</keyword>
<dbReference type="Pfam" id="PF00535">
    <property type="entry name" value="Glycos_transf_2"/>
    <property type="match status" value="1"/>
</dbReference>
<dbReference type="InterPro" id="IPR050256">
    <property type="entry name" value="Glycosyltransferase_2"/>
</dbReference>
<keyword evidence="1" id="KW-1003">Cell membrane</keyword>
<keyword evidence="6" id="KW-1133">Transmembrane helix</keyword>
<dbReference type="GO" id="GO:0009103">
    <property type="term" value="P:lipopolysaccharide biosynthetic process"/>
    <property type="evidence" value="ECO:0007669"/>
    <property type="project" value="UniProtKB-KW"/>
</dbReference>
<evidence type="ECO:0000256" key="7">
    <source>
        <dbReference type="ARBA" id="ARBA00023136"/>
    </source>
</evidence>
<keyword evidence="5" id="KW-0448">Lipopolysaccharide biosynthesis</keyword>
<proteinExistence type="predicted"/>